<dbReference type="Gene3D" id="3.40.50.300">
    <property type="entry name" value="P-loop containing nucleotide triphosphate hydrolases"/>
    <property type="match status" value="1"/>
</dbReference>
<dbReference type="Proteomes" id="UP001164390">
    <property type="component" value="Chromosome"/>
</dbReference>
<dbReference type="InterPro" id="IPR027417">
    <property type="entry name" value="P-loop_NTPase"/>
</dbReference>
<feature type="region of interest" description="Disordered" evidence="1">
    <location>
        <begin position="334"/>
        <end position="389"/>
    </location>
</feature>
<feature type="compositionally biased region" description="Low complexity" evidence="1">
    <location>
        <begin position="334"/>
        <end position="352"/>
    </location>
</feature>
<keyword evidence="3" id="KW-1185">Reference proteome</keyword>
<sequence>MLSTTSSETADSSASLVAEVAESENAERQGDNTEPQSRRRVVFVAGSGRSGTSTLAGILRELGLYVPQPEVVPDETNPRGFAEPQWLVDFHDELLKRSNVQVSDARPRAWFEAGRPTAREGVRQRATEWLSEQFAEKDELVLKDPRLAWFLGLWRVAAIRAGATPCFATMLRPPTEVVGSKQKYYNGRLSNAHGTAAWVNMMLHTERATRGSDRVFLRYHDLLDDWTTSLVRTGDALEIERVQSASADGMRRVHNFVDPSLRRVRLTWDDVDVPDRLRELADATWVGLSTLAEPDGDSEEAYAGLDELRDAYTRYYEEAEAVANSSLIAARRAAVAPRPTEPTDPAADDAAPNAGRLARLVDRIPHDQRAKIPPSVRRGARRMLSHRED</sequence>
<accession>A0AA46YJR6</accession>
<name>A0AA46YJR6_9ACTN</name>
<feature type="compositionally biased region" description="Basic residues" evidence="1">
    <location>
        <begin position="378"/>
        <end position="389"/>
    </location>
</feature>
<dbReference type="EMBL" id="CP094970">
    <property type="protein sequence ID" value="UYM04632.1"/>
    <property type="molecule type" value="Genomic_DNA"/>
</dbReference>
<dbReference type="RefSeq" id="WP_271633390.1">
    <property type="nucleotide sequence ID" value="NZ_CP094970.1"/>
</dbReference>
<gene>
    <name evidence="2" type="ORF">L0C25_19170</name>
</gene>
<proteinExistence type="predicted"/>
<dbReference type="KEGG" id="sgrg:L0C25_19170"/>
<feature type="compositionally biased region" description="Basic and acidic residues" evidence="1">
    <location>
        <begin position="359"/>
        <end position="370"/>
    </location>
</feature>
<protein>
    <submittedName>
        <fullName evidence="2">Sulfotransferase family protein</fullName>
    </submittedName>
</protein>
<evidence type="ECO:0000256" key="1">
    <source>
        <dbReference type="SAM" id="MobiDB-lite"/>
    </source>
</evidence>
<feature type="compositionally biased region" description="Low complexity" evidence="1">
    <location>
        <begin position="1"/>
        <end position="20"/>
    </location>
</feature>
<organism evidence="2 3">
    <name type="scientific">Solicola gregarius</name>
    <dbReference type="NCBI Taxonomy" id="2908642"/>
    <lineage>
        <taxon>Bacteria</taxon>
        <taxon>Bacillati</taxon>
        <taxon>Actinomycetota</taxon>
        <taxon>Actinomycetes</taxon>
        <taxon>Propionibacteriales</taxon>
        <taxon>Nocardioidaceae</taxon>
        <taxon>Solicola</taxon>
    </lineage>
</organism>
<evidence type="ECO:0000313" key="2">
    <source>
        <dbReference type="EMBL" id="UYM04632.1"/>
    </source>
</evidence>
<feature type="region of interest" description="Disordered" evidence="1">
    <location>
        <begin position="1"/>
        <end position="40"/>
    </location>
</feature>
<dbReference type="AlphaFoldDB" id="A0AA46YJR6"/>
<reference evidence="2" key="1">
    <citation type="submission" date="2022-01" db="EMBL/GenBank/DDBJ databases">
        <title>Nocardioidaceae gen. sp. A5X3R13.</title>
        <authorList>
            <person name="Lopez Marin M.A."/>
            <person name="Uhlik O."/>
        </authorList>
    </citation>
    <scope>NUCLEOTIDE SEQUENCE</scope>
    <source>
        <strain evidence="2">A5X3R13</strain>
    </source>
</reference>
<dbReference type="SUPFAM" id="SSF52540">
    <property type="entry name" value="P-loop containing nucleoside triphosphate hydrolases"/>
    <property type="match status" value="1"/>
</dbReference>
<evidence type="ECO:0000313" key="3">
    <source>
        <dbReference type="Proteomes" id="UP001164390"/>
    </source>
</evidence>